<dbReference type="Proteomes" id="UP000622405">
    <property type="component" value="Unassembled WGS sequence"/>
</dbReference>
<accession>A0ABR6YYZ5</accession>
<dbReference type="EMBL" id="WJBE01000012">
    <property type="protein sequence ID" value="MBC3900467.1"/>
    <property type="molecule type" value="Genomic_DNA"/>
</dbReference>
<evidence type="ECO:0000313" key="2">
    <source>
        <dbReference type="Proteomes" id="UP000622405"/>
    </source>
</evidence>
<comment type="caution">
    <text evidence="1">The sequence shown here is derived from an EMBL/GenBank/DDBJ whole genome shotgun (WGS) entry which is preliminary data.</text>
</comment>
<dbReference type="PROSITE" id="PS51257">
    <property type="entry name" value="PROKAR_LIPOPROTEIN"/>
    <property type="match status" value="1"/>
</dbReference>
<protein>
    <recommendedName>
        <fullName evidence="3">Lipoprotein</fullName>
    </recommendedName>
</protein>
<gene>
    <name evidence="1" type="ORF">GH811_12655</name>
</gene>
<organism evidence="1 2">
    <name type="scientific">Acetobacterium malicum</name>
    <dbReference type="NCBI Taxonomy" id="52692"/>
    <lineage>
        <taxon>Bacteria</taxon>
        <taxon>Bacillati</taxon>
        <taxon>Bacillota</taxon>
        <taxon>Clostridia</taxon>
        <taxon>Eubacteriales</taxon>
        <taxon>Eubacteriaceae</taxon>
        <taxon>Acetobacterium</taxon>
    </lineage>
</organism>
<sequence>MKRKLLLFTIFIIGFVFVFSGCPLLTGTQTPCDVCKPPSKTMQNHQGQCLAIIVAAKHWPIFLLCFL</sequence>
<keyword evidence="2" id="KW-1185">Reference proteome</keyword>
<evidence type="ECO:0008006" key="3">
    <source>
        <dbReference type="Google" id="ProtNLM"/>
    </source>
</evidence>
<dbReference type="RefSeq" id="WP_186894692.1">
    <property type="nucleotide sequence ID" value="NZ_WJBE01000012.1"/>
</dbReference>
<name>A0ABR6YYZ5_9FIRM</name>
<reference evidence="1 2" key="1">
    <citation type="journal article" date="2020" name="mSystems">
        <title>Defining Genomic and Predicted Metabolic Features of the Acetobacterium Genus.</title>
        <authorList>
            <person name="Ross D.E."/>
            <person name="Marshall C.W."/>
            <person name="Gulliver D."/>
            <person name="May H.D."/>
            <person name="Norman R.S."/>
        </authorList>
    </citation>
    <scope>NUCLEOTIDE SEQUENCE [LARGE SCALE GENOMIC DNA]</scope>
    <source>
        <strain evidence="1 2">DSM 4132</strain>
    </source>
</reference>
<evidence type="ECO:0000313" key="1">
    <source>
        <dbReference type="EMBL" id="MBC3900467.1"/>
    </source>
</evidence>
<proteinExistence type="predicted"/>